<comment type="caution">
    <text evidence="1">The sequence shown here is derived from an EMBL/GenBank/DDBJ whole genome shotgun (WGS) entry which is preliminary data.</text>
</comment>
<proteinExistence type="predicted"/>
<accession>A0A8S1EH56</accession>
<dbReference type="OrthoDB" id="5859058at2759"/>
<reference evidence="1 2" key="1">
    <citation type="submission" date="2020-04" db="EMBL/GenBank/DDBJ databases">
        <authorList>
            <person name="Laetsch R D."/>
            <person name="Stevens L."/>
            <person name="Kumar S."/>
            <person name="Blaxter L. M."/>
        </authorList>
    </citation>
    <scope>NUCLEOTIDE SEQUENCE [LARGE SCALE GENOMIC DNA]</scope>
</reference>
<evidence type="ECO:0000313" key="1">
    <source>
        <dbReference type="EMBL" id="CAB3399311.1"/>
    </source>
</evidence>
<dbReference type="EMBL" id="CADEPM010000002">
    <property type="protein sequence ID" value="CAB3399311.1"/>
    <property type="molecule type" value="Genomic_DNA"/>
</dbReference>
<protein>
    <submittedName>
        <fullName evidence="1">Uncharacterized protein</fullName>
    </submittedName>
</protein>
<dbReference type="Proteomes" id="UP000494206">
    <property type="component" value="Unassembled WGS sequence"/>
</dbReference>
<organism evidence="1 2">
    <name type="scientific">Caenorhabditis bovis</name>
    <dbReference type="NCBI Taxonomy" id="2654633"/>
    <lineage>
        <taxon>Eukaryota</taxon>
        <taxon>Metazoa</taxon>
        <taxon>Ecdysozoa</taxon>
        <taxon>Nematoda</taxon>
        <taxon>Chromadorea</taxon>
        <taxon>Rhabditida</taxon>
        <taxon>Rhabditina</taxon>
        <taxon>Rhabditomorpha</taxon>
        <taxon>Rhabditoidea</taxon>
        <taxon>Rhabditidae</taxon>
        <taxon>Peloderinae</taxon>
        <taxon>Caenorhabditis</taxon>
    </lineage>
</organism>
<name>A0A8S1EH56_9PELO</name>
<sequence length="126" mass="14265">MSSEPSTSTEAKSLEEERAVLLQQALSQAGVNRAQKLKNGANQKRKADEAHVAAIKEHPLLPIVQLLFLKCEMAEQTFDKKYFEMDDVVKVRLLFGSVFWQGFIEAKQYDYLIEIGRRGHKGGGRQ</sequence>
<dbReference type="AlphaFoldDB" id="A0A8S1EH56"/>
<gene>
    <name evidence="1" type="ORF">CBOVIS_LOCUS2457</name>
</gene>
<keyword evidence="2" id="KW-1185">Reference proteome</keyword>
<evidence type="ECO:0000313" key="2">
    <source>
        <dbReference type="Proteomes" id="UP000494206"/>
    </source>
</evidence>